<feature type="compositionally biased region" description="Low complexity" evidence="1">
    <location>
        <begin position="108"/>
        <end position="118"/>
    </location>
</feature>
<feature type="region of interest" description="Disordered" evidence="1">
    <location>
        <begin position="103"/>
        <end position="130"/>
    </location>
</feature>
<evidence type="ECO:0000313" key="2">
    <source>
        <dbReference type="EMBL" id="KAF9441181.1"/>
    </source>
</evidence>
<accession>A0A9P5X1J0</accession>
<evidence type="ECO:0000313" key="3">
    <source>
        <dbReference type="Proteomes" id="UP000807342"/>
    </source>
</evidence>
<sequence>MAVVTRFLLCTSTPLGPSPAPATQFNRLSPSAHSYNRVYWERTVPPVGTRCRLWQPRYIVNGFNAPLSFCQRTGAWDLMGSLLVGCRGNTDLVRLWYQQAGPTLDHASPGPGSSQSGPEQLEERGTQVQRTWAHKRWGDRELAIDYMQATVRHVNVSSLHGVFGFLTSCGVHGWNNLGTPTRGNKELDCVALRYTTNPLSVPLPRSITKSPSDQPQDGTCLPTLRFFLRV</sequence>
<dbReference type="AlphaFoldDB" id="A0A9P5X1J0"/>
<comment type="caution">
    <text evidence="2">The sequence shown here is derived from an EMBL/GenBank/DDBJ whole genome shotgun (WGS) entry which is preliminary data.</text>
</comment>
<dbReference type="Proteomes" id="UP000807342">
    <property type="component" value="Unassembled WGS sequence"/>
</dbReference>
<reference evidence="2" key="1">
    <citation type="submission" date="2020-11" db="EMBL/GenBank/DDBJ databases">
        <authorList>
            <consortium name="DOE Joint Genome Institute"/>
            <person name="Ahrendt S."/>
            <person name="Riley R."/>
            <person name="Andreopoulos W."/>
            <person name="Labutti K."/>
            <person name="Pangilinan J."/>
            <person name="Ruiz-Duenas F.J."/>
            <person name="Barrasa J.M."/>
            <person name="Sanchez-Garcia M."/>
            <person name="Camarero S."/>
            <person name="Miyauchi S."/>
            <person name="Serrano A."/>
            <person name="Linde D."/>
            <person name="Babiker R."/>
            <person name="Drula E."/>
            <person name="Ayuso-Fernandez I."/>
            <person name="Pacheco R."/>
            <person name="Padilla G."/>
            <person name="Ferreira P."/>
            <person name="Barriuso J."/>
            <person name="Kellner H."/>
            <person name="Castanera R."/>
            <person name="Alfaro M."/>
            <person name="Ramirez L."/>
            <person name="Pisabarro A.G."/>
            <person name="Kuo A."/>
            <person name="Tritt A."/>
            <person name="Lipzen A."/>
            <person name="He G."/>
            <person name="Yan M."/>
            <person name="Ng V."/>
            <person name="Cullen D."/>
            <person name="Martin F."/>
            <person name="Rosso M.-N."/>
            <person name="Henrissat B."/>
            <person name="Hibbett D."/>
            <person name="Martinez A.T."/>
            <person name="Grigoriev I.V."/>
        </authorList>
    </citation>
    <scope>NUCLEOTIDE SEQUENCE</scope>
    <source>
        <strain evidence="2">MF-IS2</strain>
    </source>
</reference>
<proteinExistence type="predicted"/>
<evidence type="ECO:0000256" key="1">
    <source>
        <dbReference type="SAM" id="MobiDB-lite"/>
    </source>
</evidence>
<protein>
    <submittedName>
        <fullName evidence="2">Uncharacterized protein</fullName>
    </submittedName>
</protein>
<organism evidence="2 3">
    <name type="scientific">Macrolepiota fuliginosa MF-IS2</name>
    <dbReference type="NCBI Taxonomy" id="1400762"/>
    <lineage>
        <taxon>Eukaryota</taxon>
        <taxon>Fungi</taxon>
        <taxon>Dikarya</taxon>
        <taxon>Basidiomycota</taxon>
        <taxon>Agaricomycotina</taxon>
        <taxon>Agaricomycetes</taxon>
        <taxon>Agaricomycetidae</taxon>
        <taxon>Agaricales</taxon>
        <taxon>Agaricineae</taxon>
        <taxon>Agaricaceae</taxon>
        <taxon>Macrolepiota</taxon>
    </lineage>
</organism>
<keyword evidence="3" id="KW-1185">Reference proteome</keyword>
<gene>
    <name evidence="2" type="ORF">P691DRAFT_791926</name>
</gene>
<dbReference type="EMBL" id="MU152024">
    <property type="protein sequence ID" value="KAF9441181.1"/>
    <property type="molecule type" value="Genomic_DNA"/>
</dbReference>
<name>A0A9P5X1J0_9AGAR</name>